<dbReference type="PANTHER" id="PTHR13238">
    <property type="entry name" value="PROTEIN C21ORF59"/>
    <property type="match status" value="1"/>
</dbReference>
<dbReference type="KEGG" id="ngr:NAEGRDRAFT_66170"/>
<dbReference type="GO" id="GO:0003352">
    <property type="term" value="P:regulation of cilium movement"/>
    <property type="evidence" value="ECO:0007669"/>
    <property type="project" value="InterPro"/>
</dbReference>
<dbReference type="InParanoid" id="D2VBD0"/>
<organism evidence="3">
    <name type="scientific">Naegleria gruberi</name>
    <name type="common">Amoeba</name>
    <dbReference type="NCBI Taxonomy" id="5762"/>
    <lineage>
        <taxon>Eukaryota</taxon>
        <taxon>Discoba</taxon>
        <taxon>Heterolobosea</taxon>
        <taxon>Tetramitia</taxon>
        <taxon>Eutetramitia</taxon>
        <taxon>Vahlkampfiidae</taxon>
        <taxon>Naegleria</taxon>
    </lineage>
</organism>
<gene>
    <name evidence="2" type="ORF">NAEGRDRAFT_66170</name>
</gene>
<dbReference type="EMBL" id="GG738861">
    <property type="protein sequence ID" value="EFC45887.1"/>
    <property type="molecule type" value="Genomic_DNA"/>
</dbReference>
<evidence type="ECO:0000313" key="3">
    <source>
        <dbReference type="Proteomes" id="UP000006671"/>
    </source>
</evidence>
<dbReference type="AlphaFoldDB" id="D2VBD0"/>
<proteinExistence type="predicted"/>
<feature type="region of interest" description="Disordered" evidence="1">
    <location>
        <begin position="46"/>
        <end position="73"/>
    </location>
</feature>
<evidence type="ECO:0000256" key="1">
    <source>
        <dbReference type="SAM" id="MobiDB-lite"/>
    </source>
</evidence>
<dbReference type="RefSeq" id="XP_002678631.1">
    <property type="nucleotide sequence ID" value="XM_002678585.1"/>
</dbReference>
<dbReference type="InterPro" id="IPR021298">
    <property type="entry name" value="CFAP298"/>
</dbReference>
<dbReference type="OrthoDB" id="276065at2759"/>
<name>D2VBD0_NAEGR</name>
<sequence>MFMHEAHYDIELDTIIRDLAKLNNLRVKLKNLVSELIRLKDKGPILPQEEEDTPKIEELSLDEDENTKKKDEPSFGVKITDQNLLTTVNNVIEECNRVLSHERADKKDSTTEKELTDCIMNVKGVVTMAYPMGLPQSDPLTFIFSDEFRVVSLNY</sequence>
<dbReference type="STRING" id="5762.D2VBD0"/>
<dbReference type="GeneID" id="8850497"/>
<accession>D2VBD0</accession>
<evidence type="ECO:0000313" key="2">
    <source>
        <dbReference type="EMBL" id="EFC45887.1"/>
    </source>
</evidence>
<keyword evidence="3" id="KW-1185">Reference proteome</keyword>
<reference evidence="2 3" key="1">
    <citation type="journal article" date="2010" name="Cell">
        <title>The genome of Naegleria gruberi illuminates early eukaryotic versatility.</title>
        <authorList>
            <person name="Fritz-Laylin L.K."/>
            <person name="Prochnik S.E."/>
            <person name="Ginger M.L."/>
            <person name="Dacks J.B."/>
            <person name="Carpenter M.L."/>
            <person name="Field M.C."/>
            <person name="Kuo A."/>
            <person name="Paredez A."/>
            <person name="Chapman J."/>
            <person name="Pham J."/>
            <person name="Shu S."/>
            <person name="Neupane R."/>
            <person name="Cipriano M."/>
            <person name="Mancuso J."/>
            <person name="Tu H."/>
            <person name="Salamov A."/>
            <person name="Lindquist E."/>
            <person name="Shapiro H."/>
            <person name="Lucas S."/>
            <person name="Grigoriev I.V."/>
            <person name="Cande W.Z."/>
            <person name="Fulton C."/>
            <person name="Rokhsar D.S."/>
            <person name="Dawson S.C."/>
        </authorList>
    </citation>
    <scope>NUCLEOTIDE SEQUENCE [LARGE SCALE GENOMIC DNA]</scope>
    <source>
        <strain evidence="2 3">NEG-M</strain>
    </source>
</reference>
<dbReference type="Proteomes" id="UP000006671">
    <property type="component" value="Unassembled WGS sequence"/>
</dbReference>
<dbReference type="VEuPathDB" id="AmoebaDB:NAEGRDRAFT_66170"/>
<protein>
    <submittedName>
        <fullName evidence="2">Predicted protein</fullName>
    </submittedName>
</protein>